<evidence type="ECO:0000259" key="9">
    <source>
        <dbReference type="PROSITE" id="PS50109"/>
    </source>
</evidence>
<dbReference type="InterPro" id="IPR003594">
    <property type="entry name" value="HATPase_dom"/>
</dbReference>
<evidence type="ECO:0000256" key="8">
    <source>
        <dbReference type="SAM" id="Phobius"/>
    </source>
</evidence>
<keyword evidence="8" id="KW-0472">Membrane</keyword>
<dbReference type="CDD" id="cd06225">
    <property type="entry name" value="HAMP"/>
    <property type="match status" value="1"/>
</dbReference>
<dbReference type="SUPFAM" id="SSF158472">
    <property type="entry name" value="HAMP domain-like"/>
    <property type="match status" value="1"/>
</dbReference>
<comment type="subcellular location">
    <subcellularLocation>
        <location evidence="2">Membrane</location>
    </subcellularLocation>
</comment>
<dbReference type="GO" id="GO:0016020">
    <property type="term" value="C:membrane"/>
    <property type="evidence" value="ECO:0007669"/>
    <property type="project" value="UniProtKB-SubCell"/>
</dbReference>
<dbReference type="SMART" id="SM00304">
    <property type="entry name" value="HAMP"/>
    <property type="match status" value="1"/>
</dbReference>
<dbReference type="KEGG" id="pais:PFX98_17325"/>
<dbReference type="InterPro" id="IPR003660">
    <property type="entry name" value="HAMP_dom"/>
</dbReference>
<dbReference type="PRINTS" id="PR00344">
    <property type="entry name" value="BCTRLSENSOR"/>
</dbReference>
<dbReference type="Gene3D" id="6.10.340.10">
    <property type="match status" value="1"/>
</dbReference>
<keyword evidence="5" id="KW-0808">Transferase</keyword>
<dbReference type="RefSeq" id="WP_285231737.1">
    <property type="nucleotide sequence ID" value="NZ_CP116346.1"/>
</dbReference>
<evidence type="ECO:0000256" key="3">
    <source>
        <dbReference type="ARBA" id="ARBA00012438"/>
    </source>
</evidence>
<dbReference type="CDD" id="cd00082">
    <property type="entry name" value="HisKA"/>
    <property type="match status" value="1"/>
</dbReference>
<evidence type="ECO:0000256" key="2">
    <source>
        <dbReference type="ARBA" id="ARBA00004370"/>
    </source>
</evidence>
<keyword evidence="11" id="KW-0547">Nucleotide-binding</keyword>
<evidence type="ECO:0000256" key="4">
    <source>
        <dbReference type="ARBA" id="ARBA00022553"/>
    </source>
</evidence>
<keyword evidence="8" id="KW-1133">Transmembrane helix</keyword>
<evidence type="ECO:0000259" key="10">
    <source>
        <dbReference type="PROSITE" id="PS50885"/>
    </source>
</evidence>
<dbReference type="AlphaFoldDB" id="A0AA95NBH5"/>
<dbReference type="Proteomes" id="UP001177769">
    <property type="component" value="Chromosome"/>
</dbReference>
<dbReference type="InterPro" id="IPR005467">
    <property type="entry name" value="His_kinase_dom"/>
</dbReference>
<feature type="transmembrane region" description="Helical" evidence="8">
    <location>
        <begin position="12"/>
        <end position="32"/>
    </location>
</feature>
<dbReference type="PANTHER" id="PTHR43065">
    <property type="entry name" value="SENSOR HISTIDINE KINASE"/>
    <property type="match status" value="1"/>
</dbReference>
<dbReference type="GO" id="GO:0005524">
    <property type="term" value="F:ATP binding"/>
    <property type="evidence" value="ECO:0007669"/>
    <property type="project" value="UniProtKB-KW"/>
</dbReference>
<evidence type="ECO:0000256" key="5">
    <source>
        <dbReference type="ARBA" id="ARBA00022679"/>
    </source>
</evidence>
<dbReference type="Pfam" id="PF00512">
    <property type="entry name" value="HisKA"/>
    <property type="match status" value="1"/>
</dbReference>
<dbReference type="Gene3D" id="1.10.287.130">
    <property type="match status" value="1"/>
</dbReference>
<keyword evidence="6" id="KW-0418">Kinase</keyword>
<keyword evidence="11" id="KW-0067">ATP-binding</keyword>
<dbReference type="EMBL" id="CP116346">
    <property type="protein sequence ID" value="WIT10663.1"/>
    <property type="molecule type" value="Genomic_DNA"/>
</dbReference>
<dbReference type="GO" id="GO:0000155">
    <property type="term" value="F:phosphorelay sensor kinase activity"/>
    <property type="evidence" value="ECO:0007669"/>
    <property type="project" value="InterPro"/>
</dbReference>
<comment type="catalytic activity">
    <reaction evidence="1">
        <text>ATP + protein L-histidine = ADP + protein N-phospho-L-histidine.</text>
        <dbReference type="EC" id="2.7.13.3"/>
    </reaction>
</comment>
<evidence type="ECO:0000256" key="7">
    <source>
        <dbReference type="SAM" id="Coils"/>
    </source>
</evidence>
<accession>A0AA95NBH5</accession>
<name>A0AA95NBH5_9BURK</name>
<dbReference type="InterPro" id="IPR004358">
    <property type="entry name" value="Sig_transdc_His_kin-like_C"/>
</dbReference>
<sequence length="527" mass="57963">MNLPLINQSLRIAVVMALLVGLLLPTAVVLVYEQQLTRDTAMEDLKRDLARASEVLALSLAEPIWQVSPDLAEPMVNAQLDDPRFVSVLVTESSAQQAFLELPKEKREVSDPALTLSDTRAVVRDGREIAKLTVVMSAEPLLERKREDMLRTLLRSGLTLTLSLGLIIILIQRRVLHPMDRLSRAADELAAGHLEKPLELGGEDEIARVGKAMERMRQALLKAFEELRGHANTLEDQVAQRTTELTQANNELTQALGNLKTAQRELVESEKLASLGRLVAGVAHELNTPLGNAMTVVSALEDRWAKLDQMLSDNTPMRRSLLEDLVKDTRRGQDILQRNVQKAADLVRDFKQVAIDQTTDSRREFDLAQVVEDVIVMVEPSFKHTPFQIVTDLESGIAMSSYPGALGQVLTNLLMNALVHGFEGRDAGQVRVRCQRVEGGNQVELIVSDNGRGMDASVARRIFDPFFTTKLGKGGSGLGMHIVHNIVTNVLGGSIEVISNLGQGATMLMRMPLVAPERSGDTDNAIL</sequence>
<dbReference type="InterPro" id="IPR036097">
    <property type="entry name" value="HisK_dim/P_sf"/>
</dbReference>
<dbReference type="PANTHER" id="PTHR43065:SF47">
    <property type="match status" value="1"/>
</dbReference>
<keyword evidence="4" id="KW-0597">Phosphoprotein</keyword>
<proteinExistence type="predicted"/>
<dbReference type="SMART" id="SM00388">
    <property type="entry name" value="HisKA"/>
    <property type="match status" value="1"/>
</dbReference>
<keyword evidence="8" id="KW-0812">Transmembrane</keyword>
<reference evidence="11" key="1">
    <citation type="submission" date="2023-01" db="EMBL/GenBank/DDBJ databases">
        <title>Whole genome sequence of Paucibacter sp. S2-9 isolated from pond sediment.</title>
        <authorList>
            <person name="Jung J.Y."/>
        </authorList>
    </citation>
    <scope>NUCLEOTIDE SEQUENCE</scope>
    <source>
        <strain evidence="11">S2-9</strain>
    </source>
</reference>
<feature type="coiled-coil region" evidence="7">
    <location>
        <begin position="217"/>
        <end position="272"/>
    </location>
</feature>
<dbReference type="InterPro" id="IPR003661">
    <property type="entry name" value="HisK_dim/P_dom"/>
</dbReference>
<dbReference type="Gene3D" id="3.30.565.10">
    <property type="entry name" value="Histidine kinase-like ATPase, C-terminal domain"/>
    <property type="match status" value="1"/>
</dbReference>
<dbReference type="Pfam" id="PF00672">
    <property type="entry name" value="HAMP"/>
    <property type="match status" value="1"/>
</dbReference>
<feature type="transmembrane region" description="Helical" evidence="8">
    <location>
        <begin position="152"/>
        <end position="171"/>
    </location>
</feature>
<keyword evidence="12" id="KW-1185">Reference proteome</keyword>
<evidence type="ECO:0000256" key="6">
    <source>
        <dbReference type="ARBA" id="ARBA00022777"/>
    </source>
</evidence>
<dbReference type="InterPro" id="IPR036890">
    <property type="entry name" value="HATPase_C_sf"/>
</dbReference>
<feature type="domain" description="HAMP" evidence="10">
    <location>
        <begin position="173"/>
        <end position="225"/>
    </location>
</feature>
<dbReference type="EC" id="2.7.13.3" evidence="3"/>
<dbReference type="SMART" id="SM00387">
    <property type="entry name" value="HATPase_c"/>
    <property type="match status" value="1"/>
</dbReference>
<protein>
    <recommendedName>
        <fullName evidence="3">histidine kinase</fullName>
        <ecNumber evidence="3">2.7.13.3</ecNumber>
    </recommendedName>
</protein>
<evidence type="ECO:0000313" key="12">
    <source>
        <dbReference type="Proteomes" id="UP001177769"/>
    </source>
</evidence>
<evidence type="ECO:0000256" key="1">
    <source>
        <dbReference type="ARBA" id="ARBA00000085"/>
    </source>
</evidence>
<gene>
    <name evidence="11" type="ORF">PFX98_17325</name>
</gene>
<dbReference type="PROSITE" id="PS50885">
    <property type="entry name" value="HAMP"/>
    <property type="match status" value="1"/>
</dbReference>
<feature type="domain" description="Histidine kinase" evidence="9">
    <location>
        <begin position="281"/>
        <end position="515"/>
    </location>
</feature>
<evidence type="ECO:0000313" key="11">
    <source>
        <dbReference type="EMBL" id="WIT10663.1"/>
    </source>
</evidence>
<dbReference type="SUPFAM" id="SSF47384">
    <property type="entry name" value="Homodimeric domain of signal transducing histidine kinase"/>
    <property type="match status" value="1"/>
</dbReference>
<dbReference type="Pfam" id="PF02518">
    <property type="entry name" value="HATPase_c"/>
    <property type="match status" value="1"/>
</dbReference>
<dbReference type="PROSITE" id="PS50109">
    <property type="entry name" value="HIS_KIN"/>
    <property type="match status" value="1"/>
</dbReference>
<dbReference type="SUPFAM" id="SSF55874">
    <property type="entry name" value="ATPase domain of HSP90 chaperone/DNA topoisomerase II/histidine kinase"/>
    <property type="match status" value="1"/>
</dbReference>
<organism evidence="11 12">
    <name type="scientific">Paucibacter sediminis</name>
    <dbReference type="NCBI Taxonomy" id="3019553"/>
    <lineage>
        <taxon>Bacteria</taxon>
        <taxon>Pseudomonadati</taxon>
        <taxon>Pseudomonadota</taxon>
        <taxon>Betaproteobacteria</taxon>
        <taxon>Burkholderiales</taxon>
        <taxon>Sphaerotilaceae</taxon>
        <taxon>Roseateles</taxon>
    </lineage>
</organism>
<keyword evidence="7" id="KW-0175">Coiled coil</keyword>